<dbReference type="KEGG" id="niy:FQ775_01230"/>
<accession>A0A5B8KU38</accession>
<dbReference type="InterPro" id="IPR019020">
    <property type="entry name" value="Cyt-c552/DMSO_Rdtase_haem-bd"/>
</dbReference>
<dbReference type="CDD" id="cd09625">
    <property type="entry name" value="DOMON_like_cytochrome"/>
    <property type="match status" value="1"/>
</dbReference>
<dbReference type="AlphaFoldDB" id="A0A5B8KU38"/>
<dbReference type="OrthoDB" id="7360653at2"/>
<keyword evidence="9" id="KW-1185">Reference proteome</keyword>
<evidence type="ECO:0000313" key="9">
    <source>
        <dbReference type="Proteomes" id="UP000321389"/>
    </source>
</evidence>
<dbReference type="GO" id="GO:0046872">
    <property type="term" value="F:metal ion binding"/>
    <property type="evidence" value="ECO:0007669"/>
    <property type="project" value="UniProtKB-KW"/>
</dbReference>
<keyword evidence="3" id="KW-0479">Metal-binding</keyword>
<reference evidence="8" key="1">
    <citation type="submission" date="2020-04" db="EMBL/GenBank/DDBJ databases">
        <title>Nitratireductor sp. nov. isolated from mangrove soil.</title>
        <authorList>
            <person name="Ye Y."/>
        </authorList>
    </citation>
    <scope>NUCLEOTIDE SEQUENCE</scope>
    <source>
        <strain evidence="8">SY7</strain>
    </source>
</reference>
<dbReference type="GO" id="GO:0020037">
    <property type="term" value="F:heme binding"/>
    <property type="evidence" value="ECO:0007669"/>
    <property type="project" value="InterPro"/>
</dbReference>
<keyword evidence="1" id="KW-0813">Transport</keyword>
<feature type="signal peptide" evidence="6">
    <location>
        <begin position="1"/>
        <end position="25"/>
    </location>
</feature>
<evidence type="ECO:0000256" key="6">
    <source>
        <dbReference type="SAM" id="SignalP"/>
    </source>
</evidence>
<name>A0A5B8KU38_9HYPH</name>
<evidence type="ECO:0000256" key="5">
    <source>
        <dbReference type="ARBA" id="ARBA00023004"/>
    </source>
</evidence>
<dbReference type="SMART" id="SM00887">
    <property type="entry name" value="EB_dh"/>
    <property type="match status" value="1"/>
</dbReference>
<evidence type="ECO:0000256" key="2">
    <source>
        <dbReference type="ARBA" id="ARBA00022617"/>
    </source>
</evidence>
<organism evidence="8 9">
    <name type="scientific">Nitratireductor mangrovi</name>
    <dbReference type="NCBI Taxonomy" id="2599600"/>
    <lineage>
        <taxon>Bacteria</taxon>
        <taxon>Pseudomonadati</taxon>
        <taxon>Pseudomonadota</taxon>
        <taxon>Alphaproteobacteria</taxon>
        <taxon>Hyphomicrobiales</taxon>
        <taxon>Phyllobacteriaceae</taxon>
        <taxon>Nitratireductor</taxon>
    </lineage>
</organism>
<evidence type="ECO:0000256" key="4">
    <source>
        <dbReference type="ARBA" id="ARBA00022982"/>
    </source>
</evidence>
<feature type="domain" description="Cytochrome c-552/DMSO reductase-like haem-binding" evidence="7">
    <location>
        <begin position="28"/>
        <end position="419"/>
    </location>
</feature>
<dbReference type="RefSeq" id="WP_146297753.1">
    <property type="nucleotide sequence ID" value="NZ_CP042301.2"/>
</dbReference>
<dbReference type="Proteomes" id="UP000321389">
    <property type="component" value="Chromosome"/>
</dbReference>
<proteinExistence type="predicted"/>
<dbReference type="Gene3D" id="2.60.40.1190">
    <property type="match status" value="1"/>
</dbReference>
<protein>
    <recommendedName>
        <fullName evidence="7">Cytochrome c-552/DMSO reductase-like haem-binding domain-containing protein</fullName>
    </recommendedName>
</protein>
<feature type="chain" id="PRO_5022816321" description="Cytochrome c-552/DMSO reductase-like haem-binding domain-containing protein" evidence="6">
    <location>
        <begin position="26"/>
        <end position="438"/>
    </location>
</feature>
<keyword evidence="6" id="KW-0732">Signal</keyword>
<keyword evidence="5" id="KW-0408">Iron</keyword>
<sequence length="438" mass="48228">MTRRRYSLTALALALGFAAGGPAAAQAPADWSELPVHEVTLFWPGQASLQWLRSDEHAGGAQVAAGMACRTCHKDDAAELGRSIVGGGPLEPRPIEGKKPVIDLRVQAAHDDENLYLRFQWATQNPYPGVAHPHWRFDGEGWERWGAPRLHPDVWQEGGPAIYEDRLSMMLDGGSVPAFAEQGCWLSCHNSMRDMPDEPNADKVKAHPLLGEVLGKSDVRKYLAASRADEDANWEATKTPEEIAGIKVDRGFADLMQWRAHRSNPVGMADDGYVLEYRLSDAGQPVFTSNWDKDAKRPKYMFDAVKTGYRSRRADEIVERAEAGALILGENTVPFDPDLDWTEGEMVPQYVLSRAQASGSAADNMEVLGTWEDGTWTVVWVRPLDTGEPDDAVLDPGSTLTVTLAVHDDNITTRGHHVSFPLTLGLDVEADITVRKVD</sequence>
<dbReference type="EMBL" id="CP042301">
    <property type="protein sequence ID" value="QDY99103.1"/>
    <property type="molecule type" value="Genomic_DNA"/>
</dbReference>
<evidence type="ECO:0000259" key="7">
    <source>
        <dbReference type="SMART" id="SM00887"/>
    </source>
</evidence>
<evidence type="ECO:0000256" key="1">
    <source>
        <dbReference type="ARBA" id="ARBA00022448"/>
    </source>
</evidence>
<gene>
    <name evidence="8" type="ORF">FQ775_01230</name>
</gene>
<keyword evidence="2" id="KW-0349">Heme</keyword>
<keyword evidence="4" id="KW-0249">Electron transport</keyword>
<dbReference type="Pfam" id="PF09459">
    <property type="entry name" value="EB_dh"/>
    <property type="match status" value="1"/>
</dbReference>
<evidence type="ECO:0000256" key="3">
    <source>
        <dbReference type="ARBA" id="ARBA00022723"/>
    </source>
</evidence>
<evidence type="ECO:0000313" key="8">
    <source>
        <dbReference type="EMBL" id="QDY99103.1"/>
    </source>
</evidence>